<sequence length="146" mass="15696">MDSELLVTYALASRETIPQTRRRFLAKYLAPNDPEKAEELYDPRFYVASDGKGGEGGLIRGRYREVIGDINDHNWHKPAQLRELDAKKGRGGGLRSLGASGSSSGADSPRRVSGVVGEGAGGISLVGRGLGRRLGQVEDEGEDDDL</sequence>
<name>A0AAI9X2K7_PENTH</name>
<keyword evidence="3" id="KW-1185">Reference proteome</keyword>
<organism evidence="2 3">
    <name type="scientific">Penicillium thymicola</name>
    <dbReference type="NCBI Taxonomy" id="293382"/>
    <lineage>
        <taxon>Eukaryota</taxon>
        <taxon>Fungi</taxon>
        <taxon>Dikarya</taxon>
        <taxon>Ascomycota</taxon>
        <taxon>Pezizomycotina</taxon>
        <taxon>Eurotiomycetes</taxon>
        <taxon>Eurotiomycetidae</taxon>
        <taxon>Eurotiales</taxon>
        <taxon>Aspergillaceae</taxon>
        <taxon>Penicillium</taxon>
    </lineage>
</organism>
<protein>
    <submittedName>
        <fullName evidence="2">Uncharacterized protein</fullName>
    </submittedName>
</protein>
<proteinExistence type="predicted"/>
<reference evidence="2" key="2">
    <citation type="journal article" date="2016" name="Fungal Biol.">
        <title>Ochratoxin A production by Penicillium thymicola.</title>
        <authorList>
            <person name="Nguyen H.D.T."/>
            <person name="McMullin D.R."/>
            <person name="Ponomareva E."/>
            <person name="Riley R."/>
            <person name="Pomraning K.R."/>
            <person name="Baker S.E."/>
            <person name="Seifert K.A."/>
        </authorList>
    </citation>
    <scope>NUCLEOTIDE SEQUENCE</scope>
    <source>
        <strain evidence="2">DAOM 180753</strain>
    </source>
</reference>
<dbReference type="Proteomes" id="UP001227192">
    <property type="component" value="Unassembled WGS sequence"/>
</dbReference>
<dbReference type="AlphaFoldDB" id="A0AAI9X2K7"/>
<dbReference type="EMBL" id="LACB01000750">
    <property type="protein sequence ID" value="KAJ9481545.1"/>
    <property type="molecule type" value="Genomic_DNA"/>
</dbReference>
<feature type="compositionally biased region" description="Low complexity" evidence="1">
    <location>
        <begin position="96"/>
        <end position="106"/>
    </location>
</feature>
<comment type="caution">
    <text evidence="2">The sequence shown here is derived from an EMBL/GenBank/DDBJ whole genome shotgun (WGS) entry which is preliminary data.</text>
</comment>
<accession>A0AAI9X2K7</accession>
<feature type="region of interest" description="Disordered" evidence="1">
    <location>
        <begin position="82"/>
        <end position="118"/>
    </location>
</feature>
<evidence type="ECO:0000313" key="2">
    <source>
        <dbReference type="EMBL" id="KAJ9481545.1"/>
    </source>
</evidence>
<reference evidence="2" key="1">
    <citation type="submission" date="2015-06" db="EMBL/GenBank/DDBJ databases">
        <authorList>
            <person name="Nguyen H."/>
        </authorList>
    </citation>
    <scope>NUCLEOTIDE SEQUENCE</scope>
    <source>
        <strain evidence="2">DAOM 180753</strain>
    </source>
</reference>
<gene>
    <name evidence="2" type="ORF">VN97_g11925</name>
</gene>
<evidence type="ECO:0000256" key="1">
    <source>
        <dbReference type="SAM" id="MobiDB-lite"/>
    </source>
</evidence>
<evidence type="ECO:0000313" key="3">
    <source>
        <dbReference type="Proteomes" id="UP001227192"/>
    </source>
</evidence>